<keyword evidence="1" id="KW-1133">Transmembrane helix</keyword>
<accession>A0ABX7S4C0</accession>
<sequence length="323" mass="36694">MSTNEGYTFVEFLIVLMIISIFGLILTSSINNTLKSYEISKTNLRRLYSENNINFLFDTLEKELRWVGSGGVLLENLTNAQEITDHTGWIASSIDYDPASKTLYVSYLIAQDIILQRSANKYYPLYDTIIDGPKTTDFYGYAITMTKYDSNAPGFSTKWKGITAILDENGVPISTVTHVGEASSLTIGEFSGNDKYAILIKNPGPYILKILNQEYYFELFRQTRITYIPGSSKVIFERYIPTLNSSITTDLLDNVENFQIYLLYQDSGLKEIEIGEAKTNPPPGFSPQKVRALKFKIIWESPWKQAGKSFQILKEKVFVLPNF</sequence>
<evidence type="ECO:0000256" key="1">
    <source>
        <dbReference type="SAM" id="Phobius"/>
    </source>
</evidence>
<keyword evidence="1" id="KW-0812">Transmembrane</keyword>
<protein>
    <recommendedName>
        <fullName evidence="4">Prepilin-type N-terminal cleavage/methylation domain-containing protein</fullName>
    </recommendedName>
</protein>
<keyword evidence="3" id="KW-1185">Reference proteome</keyword>
<proteinExistence type="predicted"/>
<dbReference type="Proteomes" id="UP000671862">
    <property type="component" value="Chromosome"/>
</dbReference>
<evidence type="ECO:0000313" key="2">
    <source>
        <dbReference type="EMBL" id="QTA37288.1"/>
    </source>
</evidence>
<organism evidence="2 3">
    <name type="scientific">Thermosipho ferrireducens</name>
    <dbReference type="NCBI Taxonomy" id="2571116"/>
    <lineage>
        <taxon>Bacteria</taxon>
        <taxon>Thermotogati</taxon>
        <taxon>Thermotogota</taxon>
        <taxon>Thermotogae</taxon>
        <taxon>Thermotogales</taxon>
        <taxon>Fervidobacteriaceae</taxon>
        <taxon>Thermosipho</taxon>
    </lineage>
</organism>
<keyword evidence="1" id="KW-0472">Membrane</keyword>
<evidence type="ECO:0000313" key="3">
    <source>
        <dbReference type="Proteomes" id="UP000671862"/>
    </source>
</evidence>
<dbReference type="EMBL" id="CP071446">
    <property type="protein sequence ID" value="QTA37288.1"/>
    <property type="molecule type" value="Genomic_DNA"/>
</dbReference>
<name>A0ABX7S4C0_9BACT</name>
<reference evidence="2 3" key="1">
    <citation type="submission" date="2021-03" db="EMBL/GenBank/DDBJ databases">
        <title>Thermosipho ferrireducens sp.nov., an anaerobic thermophilic iron-reducing bacterium isolated from a deep-sea hydrothermal sulfide deposits.</title>
        <authorList>
            <person name="Zeng X."/>
            <person name="Chen Y."/>
            <person name="Shao Z."/>
        </authorList>
    </citation>
    <scope>NUCLEOTIDE SEQUENCE [LARGE SCALE GENOMIC DNA]</scope>
    <source>
        <strain evidence="2 3">JL129W03</strain>
    </source>
</reference>
<dbReference type="RefSeq" id="WP_207566013.1">
    <property type="nucleotide sequence ID" value="NZ_CP071446.1"/>
</dbReference>
<evidence type="ECO:0008006" key="4">
    <source>
        <dbReference type="Google" id="ProtNLM"/>
    </source>
</evidence>
<feature type="transmembrane region" description="Helical" evidence="1">
    <location>
        <begin position="6"/>
        <end position="26"/>
    </location>
</feature>
<gene>
    <name evidence="2" type="ORF">JYK00_05970</name>
</gene>